<accession>A0A9D2U7M8</accession>
<reference evidence="14" key="2">
    <citation type="submission" date="2021-04" db="EMBL/GenBank/DDBJ databases">
        <authorList>
            <person name="Gilroy R."/>
        </authorList>
    </citation>
    <scope>NUCLEOTIDE SEQUENCE</scope>
    <source>
        <strain evidence="14">ChiBcec15-3976</strain>
    </source>
</reference>
<evidence type="ECO:0000256" key="5">
    <source>
        <dbReference type="ARBA" id="ARBA00022448"/>
    </source>
</evidence>
<feature type="transmembrane region" description="Helical" evidence="13">
    <location>
        <begin position="194"/>
        <end position="217"/>
    </location>
</feature>
<dbReference type="CDD" id="cd13134">
    <property type="entry name" value="MATE_like_8"/>
    <property type="match status" value="1"/>
</dbReference>
<name>A0A9D2U7M8_9FIRM</name>
<comment type="subcellular location">
    <subcellularLocation>
        <location evidence="2">Cell membrane</location>
        <topology evidence="2">Multi-pass membrane protein</topology>
    </subcellularLocation>
</comment>
<feature type="transmembrane region" description="Helical" evidence="13">
    <location>
        <begin position="161"/>
        <end position="182"/>
    </location>
</feature>
<dbReference type="GO" id="GO:0015297">
    <property type="term" value="F:antiporter activity"/>
    <property type="evidence" value="ECO:0007669"/>
    <property type="project" value="UniProtKB-KW"/>
</dbReference>
<evidence type="ECO:0000313" key="14">
    <source>
        <dbReference type="EMBL" id="HJD42722.1"/>
    </source>
</evidence>
<keyword evidence="5" id="KW-0813">Transport</keyword>
<feature type="transmembrane region" description="Helical" evidence="13">
    <location>
        <begin position="55"/>
        <end position="75"/>
    </location>
</feature>
<feature type="transmembrane region" description="Helical" evidence="13">
    <location>
        <begin position="358"/>
        <end position="377"/>
    </location>
</feature>
<dbReference type="Proteomes" id="UP000823909">
    <property type="component" value="Unassembled WGS sequence"/>
</dbReference>
<dbReference type="InterPro" id="IPR002528">
    <property type="entry name" value="MATE_fam"/>
</dbReference>
<organism evidence="14 15">
    <name type="scientific">Candidatus Mediterraneibacter quadrami</name>
    <dbReference type="NCBI Taxonomy" id="2838684"/>
    <lineage>
        <taxon>Bacteria</taxon>
        <taxon>Bacillati</taxon>
        <taxon>Bacillota</taxon>
        <taxon>Clostridia</taxon>
        <taxon>Lachnospirales</taxon>
        <taxon>Lachnospiraceae</taxon>
        <taxon>Mediterraneibacter</taxon>
    </lineage>
</organism>
<evidence type="ECO:0000313" key="15">
    <source>
        <dbReference type="Proteomes" id="UP000823909"/>
    </source>
</evidence>
<reference evidence="14" key="1">
    <citation type="journal article" date="2021" name="PeerJ">
        <title>Extensive microbial diversity within the chicken gut microbiome revealed by metagenomics and culture.</title>
        <authorList>
            <person name="Gilroy R."/>
            <person name="Ravi A."/>
            <person name="Getino M."/>
            <person name="Pursley I."/>
            <person name="Horton D.L."/>
            <person name="Alikhan N.F."/>
            <person name="Baker D."/>
            <person name="Gharbi K."/>
            <person name="Hall N."/>
            <person name="Watson M."/>
            <person name="Adriaenssens E.M."/>
            <person name="Foster-Nyarko E."/>
            <person name="Jarju S."/>
            <person name="Secka A."/>
            <person name="Antonio M."/>
            <person name="Oren A."/>
            <person name="Chaudhuri R.R."/>
            <person name="La Ragione R."/>
            <person name="Hildebrand F."/>
            <person name="Pallen M.J."/>
        </authorList>
    </citation>
    <scope>NUCLEOTIDE SEQUENCE</scope>
    <source>
        <strain evidence="14">ChiBcec15-3976</strain>
    </source>
</reference>
<keyword evidence="11 13" id="KW-0472">Membrane</keyword>
<dbReference type="PIRSF" id="PIRSF006603">
    <property type="entry name" value="DinF"/>
    <property type="match status" value="1"/>
</dbReference>
<keyword evidence="7" id="KW-1003">Cell membrane</keyword>
<keyword evidence="10" id="KW-0406">Ion transport</keyword>
<dbReference type="GO" id="GO:0042910">
    <property type="term" value="F:xenobiotic transmembrane transporter activity"/>
    <property type="evidence" value="ECO:0007669"/>
    <property type="project" value="InterPro"/>
</dbReference>
<dbReference type="PANTHER" id="PTHR43298">
    <property type="entry name" value="MULTIDRUG RESISTANCE PROTEIN NORM-RELATED"/>
    <property type="match status" value="1"/>
</dbReference>
<keyword evidence="9 13" id="KW-1133">Transmembrane helix</keyword>
<proteinExistence type="inferred from homology"/>
<comment type="function">
    <text evidence="1">Multidrug efflux pump.</text>
</comment>
<evidence type="ECO:0000256" key="12">
    <source>
        <dbReference type="ARBA" id="ARBA00031636"/>
    </source>
</evidence>
<feature type="transmembrane region" description="Helical" evidence="13">
    <location>
        <begin position="320"/>
        <end position="346"/>
    </location>
</feature>
<evidence type="ECO:0000256" key="3">
    <source>
        <dbReference type="ARBA" id="ARBA00010199"/>
    </source>
</evidence>
<feature type="transmembrane region" description="Helical" evidence="13">
    <location>
        <begin position="133"/>
        <end position="154"/>
    </location>
</feature>
<dbReference type="NCBIfam" id="TIGR00797">
    <property type="entry name" value="matE"/>
    <property type="match status" value="1"/>
</dbReference>
<dbReference type="EMBL" id="DWUU01000041">
    <property type="protein sequence ID" value="HJD42722.1"/>
    <property type="molecule type" value="Genomic_DNA"/>
</dbReference>
<dbReference type="GO" id="GO:0005886">
    <property type="term" value="C:plasma membrane"/>
    <property type="evidence" value="ECO:0007669"/>
    <property type="project" value="UniProtKB-SubCell"/>
</dbReference>
<dbReference type="PANTHER" id="PTHR43298:SF2">
    <property type="entry name" value="FMN_FAD EXPORTER YEEO-RELATED"/>
    <property type="match status" value="1"/>
</dbReference>
<evidence type="ECO:0000256" key="7">
    <source>
        <dbReference type="ARBA" id="ARBA00022475"/>
    </source>
</evidence>
<evidence type="ECO:0000256" key="6">
    <source>
        <dbReference type="ARBA" id="ARBA00022449"/>
    </source>
</evidence>
<dbReference type="InterPro" id="IPR050222">
    <property type="entry name" value="MATE_MdtK"/>
</dbReference>
<evidence type="ECO:0000256" key="11">
    <source>
        <dbReference type="ARBA" id="ARBA00023136"/>
    </source>
</evidence>
<evidence type="ECO:0000256" key="9">
    <source>
        <dbReference type="ARBA" id="ARBA00022989"/>
    </source>
</evidence>
<dbReference type="Pfam" id="PF01554">
    <property type="entry name" value="MatE"/>
    <property type="match status" value="2"/>
</dbReference>
<evidence type="ECO:0000256" key="13">
    <source>
        <dbReference type="SAM" id="Phobius"/>
    </source>
</evidence>
<feature type="transmembrane region" description="Helical" evidence="13">
    <location>
        <begin position="95"/>
        <end position="113"/>
    </location>
</feature>
<evidence type="ECO:0000256" key="4">
    <source>
        <dbReference type="ARBA" id="ARBA00020268"/>
    </source>
</evidence>
<evidence type="ECO:0000256" key="2">
    <source>
        <dbReference type="ARBA" id="ARBA00004651"/>
    </source>
</evidence>
<keyword evidence="8 13" id="KW-0812">Transmembrane</keyword>
<comment type="similarity">
    <text evidence="3">Belongs to the multi antimicrobial extrusion (MATE) (TC 2.A.66.1) family.</text>
</comment>
<evidence type="ECO:0000256" key="8">
    <source>
        <dbReference type="ARBA" id="ARBA00022692"/>
    </source>
</evidence>
<dbReference type="AlphaFoldDB" id="A0A9D2U7M8"/>
<comment type="caution">
    <text evidence="14">The sequence shown here is derived from an EMBL/GenBank/DDBJ whole genome shotgun (WGS) entry which is preliminary data.</text>
</comment>
<feature type="transmembrane region" description="Helical" evidence="13">
    <location>
        <begin position="21"/>
        <end position="43"/>
    </location>
</feature>
<protein>
    <recommendedName>
        <fullName evidence="4">Probable multidrug resistance protein NorM</fullName>
    </recommendedName>
    <alternativeName>
        <fullName evidence="12">Multidrug-efflux transporter</fullName>
    </alternativeName>
</protein>
<sequence length="451" mass="48871">MKLIASDKSFYRKTLNLAIPITLQCLITTGVNMMDSIMVGALGETSLSAVSLANQFINIFSFACMGLGQGSSIMASRFWGMQDKDALKRTISISLRYAFGLAMIFTIVTFLAPEQLMRMYIDDPGVISEGVRYFGFSTYCYLFWGLSLVGSNILRSIGQASVPLFTSCLAFVSNVGLNYIFIFGKLGLPEMGVAGAALGTLIARILEFTATFGYLFLADRAVRYRLRDVFMPVRHLNREFFKVAFPVVVSDSLYGFGNNFIAMITGQVGAQFVAAYSITTVTQQMSSVLTQGVAQSSSVVIGHTLGRSGPEKAKEEADAFVGLGVIVGVAAAGLILVLAGPIISIYNISEETADIAQQLMYAIAFIILFRAINSILTKGVLRGGGDTRFLMVADIIFLWVASIPLGYLTGVVIAAPAFIVYCALRVDEILKCVLCFVRLRSGKWIKSISAE</sequence>
<evidence type="ECO:0000256" key="10">
    <source>
        <dbReference type="ARBA" id="ARBA00023065"/>
    </source>
</evidence>
<gene>
    <name evidence="14" type="ORF">H9910_06900</name>
</gene>
<evidence type="ECO:0000256" key="1">
    <source>
        <dbReference type="ARBA" id="ARBA00003408"/>
    </source>
</evidence>
<dbReference type="InterPro" id="IPR048279">
    <property type="entry name" value="MdtK-like"/>
</dbReference>
<dbReference type="GO" id="GO:0006811">
    <property type="term" value="P:monoatomic ion transport"/>
    <property type="evidence" value="ECO:0007669"/>
    <property type="project" value="UniProtKB-KW"/>
</dbReference>
<keyword evidence="6" id="KW-0050">Antiport</keyword>